<sequence>MSSLSLPVFSCSLDPASVSRRLAEHAADAISSQGHRSTVIDLADVSLPQFDNDQVFDSDAFSTVHRVIDEADGVVLAFPIYNWAPSSTVKSLIESTGATGAGRRAAWFDKVVTFVCAAGLPHSTMATGPLAQSLMLDFKCIVNPYTAYFAERDWDGDQLRPDRAGRLDKTVSVHVELARLLQGRTYSSDWEV</sequence>
<reference evidence="3" key="1">
    <citation type="journal article" date="2019" name="Int. J. Syst. Evol. Microbiol.">
        <title>The Global Catalogue of Microorganisms (GCM) 10K type strain sequencing project: providing services to taxonomists for standard genome sequencing and annotation.</title>
        <authorList>
            <consortium name="The Broad Institute Genomics Platform"/>
            <consortium name="The Broad Institute Genome Sequencing Center for Infectious Disease"/>
            <person name="Wu L."/>
            <person name="Ma J."/>
        </authorList>
    </citation>
    <scope>NUCLEOTIDE SEQUENCE [LARGE SCALE GENOMIC DNA]</scope>
    <source>
        <strain evidence="3">JCM 12140</strain>
    </source>
</reference>
<dbReference type="EMBL" id="BAAAJX010000002">
    <property type="protein sequence ID" value="GAA1491834.1"/>
    <property type="molecule type" value="Genomic_DNA"/>
</dbReference>
<organism evidence="2 3">
    <name type="scientific">Curtobacterium herbarum</name>
    <dbReference type="NCBI Taxonomy" id="150122"/>
    <lineage>
        <taxon>Bacteria</taxon>
        <taxon>Bacillati</taxon>
        <taxon>Actinomycetota</taxon>
        <taxon>Actinomycetes</taxon>
        <taxon>Micrococcales</taxon>
        <taxon>Microbacteriaceae</taxon>
        <taxon>Curtobacterium</taxon>
    </lineage>
</organism>
<proteinExistence type="predicted"/>
<dbReference type="InterPro" id="IPR005025">
    <property type="entry name" value="FMN_Rdtase-like_dom"/>
</dbReference>
<dbReference type="InterPro" id="IPR029039">
    <property type="entry name" value="Flavoprotein-like_sf"/>
</dbReference>
<evidence type="ECO:0000259" key="1">
    <source>
        <dbReference type="Pfam" id="PF03358"/>
    </source>
</evidence>
<dbReference type="Pfam" id="PF03358">
    <property type="entry name" value="FMN_red"/>
    <property type="match status" value="1"/>
</dbReference>
<dbReference type="Gene3D" id="3.40.50.360">
    <property type="match status" value="1"/>
</dbReference>
<dbReference type="Proteomes" id="UP001501742">
    <property type="component" value="Unassembled WGS sequence"/>
</dbReference>
<keyword evidence="3" id="KW-1185">Reference proteome</keyword>
<accession>A0ABP4K247</accession>
<dbReference type="PANTHER" id="PTHR30543">
    <property type="entry name" value="CHROMATE REDUCTASE"/>
    <property type="match status" value="1"/>
</dbReference>
<protein>
    <submittedName>
        <fullName evidence="2">NADPH-dependent FMN reductase</fullName>
    </submittedName>
</protein>
<dbReference type="PANTHER" id="PTHR30543:SF28">
    <property type="entry name" value="NADPH-DEPENDENT FMN REDUCTASE-LIKE DOMAIN-CONTAINING PROTEIN"/>
    <property type="match status" value="1"/>
</dbReference>
<dbReference type="InterPro" id="IPR050712">
    <property type="entry name" value="NAD(P)H-dep_reductase"/>
</dbReference>
<feature type="domain" description="NADPH-dependent FMN reductase-like" evidence="1">
    <location>
        <begin position="8"/>
        <end position="144"/>
    </location>
</feature>
<name>A0ABP4K247_9MICO</name>
<dbReference type="SUPFAM" id="SSF52218">
    <property type="entry name" value="Flavoproteins"/>
    <property type="match status" value="1"/>
</dbReference>
<evidence type="ECO:0000313" key="2">
    <source>
        <dbReference type="EMBL" id="GAA1491834.1"/>
    </source>
</evidence>
<gene>
    <name evidence="2" type="ORF">GCM10009627_01800</name>
</gene>
<comment type="caution">
    <text evidence="2">The sequence shown here is derived from an EMBL/GenBank/DDBJ whole genome shotgun (WGS) entry which is preliminary data.</text>
</comment>
<evidence type="ECO:0000313" key="3">
    <source>
        <dbReference type="Proteomes" id="UP001501742"/>
    </source>
</evidence>